<keyword evidence="4" id="KW-0547">Nucleotide-binding</keyword>
<feature type="region of interest" description="Disordered" evidence="12">
    <location>
        <begin position="641"/>
        <end position="709"/>
    </location>
</feature>
<accession>S3BW10</accession>
<dbReference type="eggNOG" id="KOG0743">
    <property type="taxonomic scope" value="Eukaryota"/>
</dbReference>
<evidence type="ECO:0000256" key="11">
    <source>
        <dbReference type="ARBA" id="ARBA00048778"/>
    </source>
</evidence>
<feature type="compositionally biased region" description="Basic and acidic residues" evidence="12">
    <location>
        <begin position="682"/>
        <end position="701"/>
    </location>
</feature>
<name>S3BW10_OPHP1</name>
<feature type="compositionally biased region" description="Basic and acidic residues" evidence="12">
    <location>
        <begin position="641"/>
        <end position="658"/>
    </location>
</feature>
<evidence type="ECO:0000256" key="10">
    <source>
        <dbReference type="ARBA" id="ARBA00023136"/>
    </source>
</evidence>
<comment type="subcellular location">
    <subcellularLocation>
        <location evidence="1">Mitochondrion inner membrane</location>
        <topology evidence="1">Single-pass membrane protein</topology>
    </subcellularLocation>
</comment>
<dbReference type="GO" id="GO:0005743">
    <property type="term" value="C:mitochondrial inner membrane"/>
    <property type="evidence" value="ECO:0007669"/>
    <property type="project" value="UniProtKB-SubCell"/>
</dbReference>
<dbReference type="STRING" id="1262450.S3BW10"/>
<evidence type="ECO:0000256" key="1">
    <source>
        <dbReference type="ARBA" id="ARBA00004434"/>
    </source>
</evidence>
<dbReference type="PANTHER" id="PTHR23070">
    <property type="entry name" value="BCS1 AAA-TYPE ATPASE"/>
    <property type="match status" value="1"/>
</dbReference>
<evidence type="ECO:0000256" key="12">
    <source>
        <dbReference type="SAM" id="MobiDB-lite"/>
    </source>
</evidence>
<evidence type="ECO:0000256" key="8">
    <source>
        <dbReference type="ARBA" id="ARBA00022989"/>
    </source>
</evidence>
<dbReference type="SMART" id="SM00382">
    <property type="entry name" value="AAA"/>
    <property type="match status" value="1"/>
</dbReference>
<organism evidence="16 17">
    <name type="scientific">Ophiostoma piceae (strain UAMH 11346)</name>
    <name type="common">Sap stain fungus</name>
    <dbReference type="NCBI Taxonomy" id="1262450"/>
    <lineage>
        <taxon>Eukaryota</taxon>
        <taxon>Fungi</taxon>
        <taxon>Dikarya</taxon>
        <taxon>Ascomycota</taxon>
        <taxon>Pezizomycotina</taxon>
        <taxon>Sordariomycetes</taxon>
        <taxon>Sordariomycetidae</taxon>
        <taxon>Ophiostomatales</taxon>
        <taxon>Ophiostomataceae</taxon>
        <taxon>Ophiostoma</taxon>
    </lineage>
</organism>
<proteinExistence type="inferred from homology"/>
<dbReference type="InterPro" id="IPR057495">
    <property type="entry name" value="AAA_lid_BCS1"/>
</dbReference>
<feature type="transmembrane region" description="Helical" evidence="13">
    <location>
        <begin position="305"/>
        <end position="325"/>
    </location>
</feature>
<dbReference type="HOGENOM" id="CLU_010189_4_1_1"/>
<dbReference type="EMBL" id="KE148159">
    <property type="protein sequence ID" value="EPE04707.1"/>
    <property type="molecule type" value="Genomic_DNA"/>
</dbReference>
<dbReference type="Pfam" id="PF08740">
    <property type="entry name" value="BCS1_N"/>
    <property type="match status" value="1"/>
</dbReference>
<dbReference type="GO" id="GO:0005524">
    <property type="term" value="F:ATP binding"/>
    <property type="evidence" value="ECO:0007669"/>
    <property type="project" value="UniProtKB-KW"/>
</dbReference>
<keyword evidence="6" id="KW-0378">Hydrolase</keyword>
<dbReference type="Pfam" id="PF00004">
    <property type="entry name" value="AAA"/>
    <property type="match status" value="2"/>
</dbReference>
<feature type="compositionally biased region" description="Basic and acidic residues" evidence="12">
    <location>
        <begin position="888"/>
        <end position="929"/>
    </location>
</feature>
<keyword evidence="3 13" id="KW-0812">Transmembrane</keyword>
<feature type="compositionally biased region" description="Acidic residues" evidence="12">
    <location>
        <begin position="945"/>
        <end position="959"/>
    </location>
</feature>
<comment type="catalytic activity">
    <reaction evidence="11">
        <text>ATP + H2O = ADP + phosphate + H(+)</text>
        <dbReference type="Rhea" id="RHEA:13065"/>
        <dbReference type="ChEBI" id="CHEBI:15377"/>
        <dbReference type="ChEBI" id="CHEBI:15378"/>
        <dbReference type="ChEBI" id="CHEBI:30616"/>
        <dbReference type="ChEBI" id="CHEBI:43474"/>
        <dbReference type="ChEBI" id="CHEBI:456216"/>
    </reaction>
    <physiologicalReaction direction="left-to-right" evidence="11">
        <dbReference type="Rhea" id="RHEA:13066"/>
    </physiologicalReaction>
</comment>
<dbReference type="GO" id="GO:0016887">
    <property type="term" value="F:ATP hydrolysis activity"/>
    <property type="evidence" value="ECO:0007669"/>
    <property type="project" value="InterPro"/>
</dbReference>
<dbReference type="InterPro" id="IPR003593">
    <property type="entry name" value="AAA+_ATPase"/>
</dbReference>
<feature type="compositionally biased region" description="Polar residues" evidence="12">
    <location>
        <begin position="1066"/>
        <end position="1075"/>
    </location>
</feature>
<dbReference type="AlphaFoldDB" id="S3BW10"/>
<evidence type="ECO:0000259" key="14">
    <source>
        <dbReference type="SMART" id="SM00382"/>
    </source>
</evidence>
<dbReference type="InterPro" id="IPR027417">
    <property type="entry name" value="P-loop_NTPase"/>
</dbReference>
<evidence type="ECO:0000256" key="13">
    <source>
        <dbReference type="SAM" id="Phobius"/>
    </source>
</evidence>
<evidence type="ECO:0000256" key="3">
    <source>
        <dbReference type="ARBA" id="ARBA00022692"/>
    </source>
</evidence>
<gene>
    <name evidence="16" type="ORF">F503_06256</name>
</gene>
<dbReference type="Proteomes" id="UP000016923">
    <property type="component" value="Unassembled WGS sequence"/>
</dbReference>
<feature type="domain" description="BCS1 N-terminal" evidence="15">
    <location>
        <begin position="313"/>
        <end position="539"/>
    </location>
</feature>
<evidence type="ECO:0000259" key="15">
    <source>
        <dbReference type="SMART" id="SM01024"/>
    </source>
</evidence>
<evidence type="ECO:0000256" key="6">
    <source>
        <dbReference type="ARBA" id="ARBA00022801"/>
    </source>
</evidence>
<evidence type="ECO:0000256" key="7">
    <source>
        <dbReference type="ARBA" id="ARBA00022840"/>
    </source>
</evidence>
<evidence type="ECO:0000313" key="17">
    <source>
        <dbReference type="Proteomes" id="UP000016923"/>
    </source>
</evidence>
<dbReference type="Gene3D" id="3.40.50.300">
    <property type="entry name" value="P-loop containing nucleotide triphosphate hydrolases"/>
    <property type="match status" value="1"/>
</dbReference>
<evidence type="ECO:0000313" key="16">
    <source>
        <dbReference type="EMBL" id="EPE04707.1"/>
    </source>
</evidence>
<dbReference type="PROSITE" id="PS00674">
    <property type="entry name" value="AAA"/>
    <property type="match status" value="1"/>
</dbReference>
<evidence type="ECO:0000256" key="5">
    <source>
        <dbReference type="ARBA" id="ARBA00022792"/>
    </source>
</evidence>
<feature type="compositionally biased region" description="Low complexity" evidence="12">
    <location>
        <begin position="984"/>
        <end position="1033"/>
    </location>
</feature>
<dbReference type="InterPro" id="IPR014851">
    <property type="entry name" value="BCS1_N"/>
</dbReference>
<evidence type="ECO:0000256" key="2">
    <source>
        <dbReference type="ARBA" id="ARBA00007448"/>
    </source>
</evidence>
<keyword evidence="5" id="KW-0999">Mitochondrion inner membrane</keyword>
<feature type="compositionally biased region" description="Basic and acidic residues" evidence="12">
    <location>
        <begin position="1047"/>
        <end position="1062"/>
    </location>
</feature>
<protein>
    <submittedName>
        <fullName evidence="16">Bcs1-like protein</fullName>
    </submittedName>
</protein>
<feature type="domain" description="AAA+ ATPase" evidence="14">
    <location>
        <begin position="572"/>
        <end position="763"/>
    </location>
</feature>
<reference evidence="16 17" key="1">
    <citation type="journal article" date="2013" name="BMC Genomics">
        <title>The genome and transcriptome of the pine saprophyte Ophiostoma piceae, and a comparison with the bark beetle-associated pine pathogen Grosmannia clavigera.</title>
        <authorList>
            <person name="Haridas S."/>
            <person name="Wang Y."/>
            <person name="Lim L."/>
            <person name="Massoumi Alamouti S."/>
            <person name="Jackman S."/>
            <person name="Docking R."/>
            <person name="Robertson G."/>
            <person name="Birol I."/>
            <person name="Bohlmann J."/>
            <person name="Breuil C."/>
        </authorList>
    </citation>
    <scope>NUCLEOTIDE SEQUENCE [LARGE SCALE GENOMIC DNA]</scope>
    <source>
        <strain evidence="16 17">UAMH 11346</strain>
    </source>
</reference>
<feature type="compositionally biased region" description="Basic and acidic residues" evidence="12">
    <location>
        <begin position="866"/>
        <end position="880"/>
    </location>
</feature>
<keyword evidence="10 13" id="KW-0472">Membrane</keyword>
<dbReference type="InterPro" id="IPR050747">
    <property type="entry name" value="Mitochondrial_chaperone_BCS1"/>
</dbReference>
<feature type="compositionally biased region" description="Basic residues" evidence="12">
    <location>
        <begin position="969"/>
        <end position="981"/>
    </location>
</feature>
<keyword evidence="8 13" id="KW-1133">Transmembrane helix</keyword>
<keyword evidence="17" id="KW-1185">Reference proteome</keyword>
<dbReference type="OrthoDB" id="10251412at2759"/>
<keyword evidence="7" id="KW-0067">ATP-binding</keyword>
<dbReference type="SMART" id="SM01024">
    <property type="entry name" value="BCS1_N"/>
    <property type="match status" value="1"/>
</dbReference>
<evidence type="ECO:0000256" key="4">
    <source>
        <dbReference type="ARBA" id="ARBA00022741"/>
    </source>
</evidence>
<comment type="similarity">
    <text evidence="2">Belongs to the AAA ATPase family. BCS1 subfamily.</text>
</comment>
<dbReference type="InterPro" id="IPR003960">
    <property type="entry name" value="ATPase_AAA_CS"/>
</dbReference>
<dbReference type="InterPro" id="IPR003959">
    <property type="entry name" value="ATPase_AAA_core"/>
</dbReference>
<feature type="transmembrane region" description="Helical" evidence="13">
    <location>
        <begin position="20"/>
        <end position="41"/>
    </location>
</feature>
<keyword evidence="9" id="KW-0496">Mitochondrion</keyword>
<feature type="compositionally biased region" description="Polar residues" evidence="12">
    <location>
        <begin position="1034"/>
        <end position="1046"/>
    </location>
</feature>
<feature type="region of interest" description="Disordered" evidence="12">
    <location>
        <begin position="862"/>
        <end position="1075"/>
    </location>
</feature>
<evidence type="ECO:0000256" key="9">
    <source>
        <dbReference type="ARBA" id="ARBA00023128"/>
    </source>
</evidence>
<dbReference type="Pfam" id="PF25426">
    <property type="entry name" value="AAA_lid_BCS1"/>
    <property type="match status" value="1"/>
</dbReference>
<dbReference type="VEuPathDB" id="FungiDB:F503_06256"/>
<dbReference type="SUPFAM" id="SSF52540">
    <property type="entry name" value="P-loop containing nucleoside triphosphate hydrolases"/>
    <property type="match status" value="1"/>
</dbReference>
<sequence>MDMHVLSSHGISTLAAQHTYFFLTTSASNLNPLACLVFHLFSRPGCLLHQHWMCECKHARSNRPCWIDVQPRCSWRAEIVQLKFSINVTTACSSCMCLLSPPNILYISRGSFLSCCRLPCLPFIKLFIIVSGKAASSPSPSPLLSPSLASYSLFITLDSPSSRKAVVLCSVSLTAFPSTQLAAGPSSSVSLLIATRVVYLVPKPHSISSATALLLLLPRPAALLTLFLSISRKYPFPCPLGFSQAPLSSRLSSGTMQDPLAATASRASDAFASQSSAPSAALLDFFFPGLSMFTSALQRYLHIDLNYYFPIVMFLGGITFAWNYFSSFLYSKIENHLMSTVEVRYDDEVYNMCMSWVACQPFAHSARRFIVNTIIGSRSYSVWEFNHQYSYDSDSSSSADEDEDEQLDLADVAAQEKEMSPEALMRKHRRQKKALSYTPTFGTYYFWHHRHLIVFRRSQSRESTNMLSSDQRECITLSCFGRNPAILKELLLEARRLYIERDCHKTVIYRGSSSGRRYRTGEPTWIRCMARNPRPLSTVILNEKVKSDLVNDIKDYLDPATRRWYANRGIPYRRGYLLYGPPGTGKSSLSMSLAGHFNVNIYIVSLNGVAATEETLAQLFDDLPRKCIVLLEDIDTAGLTHTRESDEDSKASKNKDKGANGLDSESESSSSSDSDNDSDATNGKKKDKDSSKNDDSSDKKGSGRSKKDKAGRLSLSGLLNILDGVASQEGRLLIMTTNHIEKLDKALIRPGRVDMMVKFDRADRDMIEALFKSIFATLEGDSLLLHSSSKRRDSSLSASEKDTKRAEEERKAALLYTQAKEFASSVPELMFSPAELQGYLLKHKRDPVGAVEGVKDWVAETNAAKAKSERRKELRAERSKARAKRRKEREARRKEEKKKEKAKEKEKEKKKEKEAEKEEKKEKRREEKKKNKSGKSSKKTKDSSDSEADSETSSDSEEEIDKKADMKADKKRMMRAQRNKSRPVADSSPANSSPPEAAPASSVSSVSSVSAASHATTLATPSVSSGSSAGDLSEPTSDASSRATTVDNRKVSEAEADLKRVAAEMGTQQVDAHAA</sequence>